<proteinExistence type="predicted"/>
<dbReference type="Pfam" id="PF13639">
    <property type="entry name" value="zf-RING_2"/>
    <property type="match status" value="1"/>
</dbReference>
<dbReference type="SMART" id="SM00184">
    <property type="entry name" value="RING"/>
    <property type="match status" value="1"/>
</dbReference>
<protein>
    <recommendedName>
        <fullName evidence="1">RING-type domain-containing protein</fullName>
    </recommendedName>
</protein>
<reference evidence="2" key="1">
    <citation type="journal article" date="2020" name="Nature">
        <title>Giant virus diversity and host interactions through global metagenomics.</title>
        <authorList>
            <person name="Schulz F."/>
            <person name="Roux S."/>
            <person name="Paez-Espino D."/>
            <person name="Jungbluth S."/>
            <person name="Walsh D.A."/>
            <person name="Denef V.J."/>
            <person name="McMahon K.D."/>
            <person name="Konstantinidis K.T."/>
            <person name="Eloe-Fadrosh E.A."/>
            <person name="Kyrpides N.C."/>
            <person name="Woyke T."/>
        </authorList>
    </citation>
    <scope>NUCLEOTIDE SEQUENCE</scope>
    <source>
        <strain evidence="2">GVMAG-M-3300024258-14</strain>
    </source>
</reference>
<dbReference type="InterPro" id="IPR013083">
    <property type="entry name" value="Znf_RING/FYVE/PHD"/>
</dbReference>
<dbReference type="SUPFAM" id="SSF57850">
    <property type="entry name" value="RING/U-box"/>
    <property type="match status" value="1"/>
</dbReference>
<evidence type="ECO:0000313" key="2">
    <source>
        <dbReference type="EMBL" id="QHT93993.1"/>
    </source>
</evidence>
<dbReference type="InterPro" id="IPR001841">
    <property type="entry name" value="Znf_RING"/>
</dbReference>
<accession>A0A6C0IR64</accession>
<sequence>MNSIKEEDIFYVYERNRNFYISCSTPNICESNCGCHYNQLIFPKSIGHIDFNRKLNNKMYIWSHETCIICMDKIELKSNAYLSDCGHCFHKKCITNYYHHVQMISNKNLTCPICRCNLGSPILNERYNYYHKDMNSLDTLEDFNIEMLHICESSTRDDNHYLGMNSNCGKCLYYRKNG</sequence>
<dbReference type="EMBL" id="MN740212">
    <property type="protein sequence ID" value="QHT93993.1"/>
    <property type="molecule type" value="Genomic_DNA"/>
</dbReference>
<dbReference type="Gene3D" id="3.30.40.10">
    <property type="entry name" value="Zinc/RING finger domain, C3HC4 (zinc finger)"/>
    <property type="match status" value="1"/>
</dbReference>
<name>A0A6C0IR64_9ZZZZ</name>
<evidence type="ECO:0000259" key="1">
    <source>
        <dbReference type="PROSITE" id="PS50089"/>
    </source>
</evidence>
<organism evidence="2">
    <name type="scientific">viral metagenome</name>
    <dbReference type="NCBI Taxonomy" id="1070528"/>
    <lineage>
        <taxon>unclassified sequences</taxon>
        <taxon>metagenomes</taxon>
        <taxon>organismal metagenomes</taxon>
    </lineage>
</organism>
<dbReference type="PROSITE" id="PS50089">
    <property type="entry name" value="ZF_RING_2"/>
    <property type="match status" value="1"/>
</dbReference>
<feature type="domain" description="RING-type" evidence="1">
    <location>
        <begin position="67"/>
        <end position="115"/>
    </location>
</feature>
<dbReference type="AlphaFoldDB" id="A0A6C0IR64"/>
<dbReference type="CDD" id="cd16448">
    <property type="entry name" value="RING-H2"/>
    <property type="match status" value="1"/>
</dbReference>